<dbReference type="Proteomes" id="UP000694391">
    <property type="component" value="Unplaced"/>
</dbReference>
<reference evidence="1" key="2">
    <citation type="submission" date="2025-09" db="UniProtKB">
        <authorList>
            <consortium name="Ensembl"/>
        </authorList>
    </citation>
    <scope>IDENTIFICATION</scope>
</reference>
<dbReference type="GeneTree" id="ENSGT00910000148149"/>
<sequence>WTFKPFCELILGKISSRVFWEKENWNINLYFCQKTLPCMYVRVFSFFRSFYIQSSEFL</sequence>
<proteinExistence type="predicted"/>
<keyword evidence="2" id="KW-1185">Reference proteome</keyword>
<name>A0A8C0JTE7_CANLU</name>
<reference evidence="1" key="1">
    <citation type="submission" date="2025-08" db="UniProtKB">
        <authorList>
            <consortium name="Ensembl"/>
        </authorList>
    </citation>
    <scope>IDENTIFICATION</scope>
</reference>
<dbReference type="Ensembl" id="ENSCAFT00020005601.1">
    <property type="protein sequence ID" value="ENSCAFP00020004844.1"/>
    <property type="gene ID" value="ENSCAFG00020003976.1"/>
</dbReference>
<protein>
    <submittedName>
        <fullName evidence="1">Uncharacterized protein</fullName>
    </submittedName>
</protein>
<accession>A0A8C0JTE7</accession>
<dbReference type="AlphaFoldDB" id="A0A8C0JTE7"/>
<evidence type="ECO:0000313" key="1">
    <source>
        <dbReference type="Ensembl" id="ENSCAFP00020004844.1"/>
    </source>
</evidence>
<organism evidence="1 2">
    <name type="scientific">Canis lupus dingo</name>
    <name type="common">dingo</name>
    <dbReference type="NCBI Taxonomy" id="286419"/>
    <lineage>
        <taxon>Eukaryota</taxon>
        <taxon>Metazoa</taxon>
        <taxon>Chordata</taxon>
        <taxon>Craniata</taxon>
        <taxon>Vertebrata</taxon>
        <taxon>Euteleostomi</taxon>
        <taxon>Mammalia</taxon>
        <taxon>Eutheria</taxon>
        <taxon>Laurasiatheria</taxon>
        <taxon>Carnivora</taxon>
        <taxon>Caniformia</taxon>
        <taxon>Canidae</taxon>
        <taxon>Canis</taxon>
    </lineage>
</organism>
<evidence type="ECO:0000313" key="2">
    <source>
        <dbReference type="Proteomes" id="UP000694391"/>
    </source>
</evidence>